<evidence type="ECO:0000313" key="2">
    <source>
        <dbReference type="EnsemblFungi" id="EJT81572"/>
    </source>
</evidence>
<evidence type="ECO:0000313" key="1">
    <source>
        <dbReference type="EMBL" id="EJT81572.1"/>
    </source>
</evidence>
<dbReference type="eggNOG" id="ENOG502RWE9">
    <property type="taxonomic scope" value="Eukaryota"/>
</dbReference>
<accession>J3NJW8</accession>
<protein>
    <recommendedName>
        <fullName evidence="4">Exo-alpha-sialidase</fullName>
    </recommendedName>
</protein>
<dbReference type="PANTHER" id="PTHR47199">
    <property type="entry name" value="PHOTOSYSTEM II STABILITY/ASSEMBLY FACTOR HCF136, CHLOROPLASTIC"/>
    <property type="match status" value="1"/>
</dbReference>
<reference evidence="2" key="4">
    <citation type="journal article" date="2015" name="G3 (Bethesda)">
        <title>Genome sequences of three phytopathogenic species of the Magnaporthaceae family of fungi.</title>
        <authorList>
            <person name="Okagaki L.H."/>
            <person name="Nunes C.C."/>
            <person name="Sailsbery J."/>
            <person name="Clay B."/>
            <person name="Brown D."/>
            <person name="John T."/>
            <person name="Oh Y."/>
            <person name="Young N."/>
            <person name="Fitzgerald M."/>
            <person name="Haas B.J."/>
            <person name="Zeng Q."/>
            <person name="Young S."/>
            <person name="Adiconis X."/>
            <person name="Fan L."/>
            <person name="Levin J.Z."/>
            <person name="Mitchell T.K."/>
            <person name="Okubara P.A."/>
            <person name="Farman M.L."/>
            <person name="Kohn L.M."/>
            <person name="Birren B."/>
            <person name="Ma L.-J."/>
            <person name="Dean R.A."/>
        </authorList>
    </citation>
    <scope>NUCLEOTIDE SEQUENCE</scope>
    <source>
        <strain evidence="2">R3-111a-1</strain>
    </source>
</reference>
<organism evidence="1">
    <name type="scientific">Gaeumannomyces tritici (strain R3-111a-1)</name>
    <name type="common">Wheat and barley take-all root rot fungus</name>
    <name type="synonym">Gaeumannomyces graminis var. tritici</name>
    <dbReference type="NCBI Taxonomy" id="644352"/>
    <lineage>
        <taxon>Eukaryota</taxon>
        <taxon>Fungi</taxon>
        <taxon>Dikarya</taxon>
        <taxon>Ascomycota</taxon>
        <taxon>Pezizomycotina</taxon>
        <taxon>Sordariomycetes</taxon>
        <taxon>Sordariomycetidae</taxon>
        <taxon>Magnaporthales</taxon>
        <taxon>Magnaporthaceae</taxon>
        <taxon>Gaeumannomyces</taxon>
    </lineage>
</organism>
<dbReference type="Proteomes" id="UP000006039">
    <property type="component" value="Unassembled WGS sequence"/>
</dbReference>
<dbReference type="EMBL" id="GL385395">
    <property type="protein sequence ID" value="EJT81572.1"/>
    <property type="molecule type" value="Genomic_DNA"/>
</dbReference>
<dbReference type="OrthoDB" id="3679835at2759"/>
<reference evidence="1" key="2">
    <citation type="submission" date="2010-07" db="EMBL/GenBank/DDBJ databases">
        <authorList>
            <consortium name="The Broad Institute Genome Sequencing Platform"/>
            <consortium name="Broad Institute Genome Sequencing Center for Infectious Disease"/>
            <person name="Ma L.-J."/>
            <person name="Dead R."/>
            <person name="Young S."/>
            <person name="Zeng Q."/>
            <person name="Koehrsen M."/>
            <person name="Alvarado L."/>
            <person name="Berlin A."/>
            <person name="Chapman S.B."/>
            <person name="Chen Z."/>
            <person name="Freedman E."/>
            <person name="Gellesch M."/>
            <person name="Goldberg J."/>
            <person name="Griggs A."/>
            <person name="Gujja S."/>
            <person name="Heilman E.R."/>
            <person name="Heiman D."/>
            <person name="Hepburn T."/>
            <person name="Howarth C."/>
            <person name="Jen D."/>
            <person name="Larson L."/>
            <person name="Mehta T."/>
            <person name="Neiman D."/>
            <person name="Pearson M."/>
            <person name="Roberts A."/>
            <person name="Saif S."/>
            <person name="Shea T."/>
            <person name="Shenoy N."/>
            <person name="Sisk P."/>
            <person name="Stolte C."/>
            <person name="Sykes S."/>
            <person name="Walk T."/>
            <person name="White J."/>
            <person name="Yandava C."/>
            <person name="Haas B."/>
            <person name="Nusbaum C."/>
            <person name="Birren B."/>
        </authorList>
    </citation>
    <scope>NUCLEOTIDE SEQUENCE</scope>
    <source>
        <strain evidence="1">R3-111a-1</strain>
    </source>
</reference>
<dbReference type="VEuPathDB" id="FungiDB:GGTG_01550"/>
<dbReference type="PANTHER" id="PTHR47199:SF2">
    <property type="entry name" value="PHOTOSYSTEM II STABILITY_ASSEMBLY FACTOR HCF136, CHLOROPLASTIC"/>
    <property type="match status" value="1"/>
</dbReference>
<dbReference type="GeneID" id="20342008"/>
<dbReference type="AlphaFoldDB" id="J3NJW8"/>
<proteinExistence type="predicted"/>
<name>J3NJW8_GAET3</name>
<keyword evidence="3" id="KW-1185">Reference proteome</keyword>
<reference evidence="2" key="5">
    <citation type="submission" date="2018-04" db="UniProtKB">
        <authorList>
            <consortium name="EnsemblFungi"/>
        </authorList>
    </citation>
    <scope>IDENTIFICATION</scope>
    <source>
        <strain evidence="2">R3-111a-1</strain>
    </source>
</reference>
<gene>
    <name evidence="2" type="primary">20342008</name>
    <name evidence="1" type="ORF">GGTG_01550</name>
</gene>
<reference evidence="1" key="3">
    <citation type="submission" date="2010-09" db="EMBL/GenBank/DDBJ databases">
        <title>Annotation of Gaeumannomyces graminis var. tritici R3-111a-1.</title>
        <authorList>
            <consortium name="The Broad Institute Genome Sequencing Platform"/>
            <person name="Ma L.-J."/>
            <person name="Dead R."/>
            <person name="Young S.K."/>
            <person name="Zeng Q."/>
            <person name="Gargeya S."/>
            <person name="Fitzgerald M."/>
            <person name="Haas B."/>
            <person name="Abouelleil A."/>
            <person name="Alvarado L."/>
            <person name="Arachchi H.M."/>
            <person name="Berlin A."/>
            <person name="Brown A."/>
            <person name="Chapman S.B."/>
            <person name="Chen Z."/>
            <person name="Dunbar C."/>
            <person name="Freedman E."/>
            <person name="Gearin G."/>
            <person name="Gellesch M."/>
            <person name="Goldberg J."/>
            <person name="Griggs A."/>
            <person name="Gujja S."/>
            <person name="Heiman D."/>
            <person name="Howarth C."/>
            <person name="Larson L."/>
            <person name="Lui A."/>
            <person name="MacDonald P.J.P."/>
            <person name="Mehta T."/>
            <person name="Montmayeur A."/>
            <person name="Murphy C."/>
            <person name="Neiman D."/>
            <person name="Pearson M."/>
            <person name="Priest M."/>
            <person name="Roberts A."/>
            <person name="Saif S."/>
            <person name="Shea T."/>
            <person name="Shenoy N."/>
            <person name="Sisk P."/>
            <person name="Stolte C."/>
            <person name="Sykes S."/>
            <person name="Yandava C."/>
            <person name="Wortman J."/>
            <person name="Nusbaum C."/>
            <person name="Birren B."/>
        </authorList>
    </citation>
    <scope>NUCLEOTIDE SEQUENCE</scope>
    <source>
        <strain evidence="1">R3-111a-1</strain>
    </source>
</reference>
<dbReference type="HOGENOM" id="CLU_1461399_0_0_1"/>
<dbReference type="RefSeq" id="XP_009217581.1">
    <property type="nucleotide sequence ID" value="XM_009219317.1"/>
</dbReference>
<evidence type="ECO:0008006" key="4">
    <source>
        <dbReference type="Google" id="ProtNLM"/>
    </source>
</evidence>
<sequence>MPETWPGEAGFAASGTCLTASADGRALFAATGGVAGRPGRVFRNGGDDDGARRRWEAFNTTIPGAAGGGVFSVQFRSADGAGVAVGGDYTRPGAADGTASFSTDGGRVWQASVVFPGGYRSAVSWVPGRCGVAVAVGPTGSDVTYDGGRTWKTFDNGSFDAVQCVPGGVCWASGQQGRAARLLLS</sequence>
<dbReference type="SUPFAM" id="SSF110296">
    <property type="entry name" value="Oligoxyloglucan reducing end-specific cellobiohydrolase"/>
    <property type="match status" value="1"/>
</dbReference>
<dbReference type="EnsemblFungi" id="EJT81572">
    <property type="protein sequence ID" value="EJT81572"/>
    <property type="gene ID" value="GGTG_01550"/>
</dbReference>
<evidence type="ECO:0000313" key="3">
    <source>
        <dbReference type="Proteomes" id="UP000006039"/>
    </source>
</evidence>
<reference evidence="3" key="1">
    <citation type="submission" date="2010-07" db="EMBL/GenBank/DDBJ databases">
        <title>The genome sequence of Gaeumannomyces graminis var. tritici strain R3-111a-1.</title>
        <authorList>
            <consortium name="The Broad Institute Genome Sequencing Platform"/>
            <person name="Ma L.-J."/>
            <person name="Dead R."/>
            <person name="Young S."/>
            <person name="Zeng Q."/>
            <person name="Koehrsen M."/>
            <person name="Alvarado L."/>
            <person name="Berlin A."/>
            <person name="Chapman S.B."/>
            <person name="Chen Z."/>
            <person name="Freedman E."/>
            <person name="Gellesch M."/>
            <person name="Goldberg J."/>
            <person name="Griggs A."/>
            <person name="Gujja S."/>
            <person name="Heilman E.R."/>
            <person name="Heiman D."/>
            <person name="Hepburn T."/>
            <person name="Howarth C."/>
            <person name="Jen D."/>
            <person name="Larson L."/>
            <person name="Mehta T."/>
            <person name="Neiman D."/>
            <person name="Pearson M."/>
            <person name="Roberts A."/>
            <person name="Saif S."/>
            <person name="Shea T."/>
            <person name="Shenoy N."/>
            <person name="Sisk P."/>
            <person name="Stolte C."/>
            <person name="Sykes S."/>
            <person name="Walk T."/>
            <person name="White J."/>
            <person name="Yandava C."/>
            <person name="Haas B."/>
            <person name="Nusbaum C."/>
            <person name="Birren B."/>
        </authorList>
    </citation>
    <scope>NUCLEOTIDE SEQUENCE [LARGE SCALE GENOMIC DNA]</scope>
    <source>
        <strain evidence="3">R3-111a-1</strain>
    </source>
</reference>